<keyword evidence="2" id="KW-0472">Membrane</keyword>
<dbReference type="AlphaFoldDB" id="A0A6J4J5P2"/>
<name>A0A6J4J5P2_9PSEU</name>
<feature type="transmembrane region" description="Helical" evidence="2">
    <location>
        <begin position="12"/>
        <end position="34"/>
    </location>
</feature>
<feature type="transmembrane region" description="Helical" evidence="2">
    <location>
        <begin position="98"/>
        <end position="118"/>
    </location>
</feature>
<feature type="transmembrane region" description="Helical" evidence="2">
    <location>
        <begin position="73"/>
        <end position="92"/>
    </location>
</feature>
<accession>A0A6J4J5P2</accession>
<evidence type="ECO:0008006" key="4">
    <source>
        <dbReference type="Google" id="ProtNLM"/>
    </source>
</evidence>
<reference evidence="3" key="1">
    <citation type="submission" date="2020-02" db="EMBL/GenBank/DDBJ databases">
        <authorList>
            <person name="Meier V. D."/>
        </authorList>
    </citation>
    <scope>NUCLEOTIDE SEQUENCE</scope>
    <source>
        <strain evidence="3">AVDCRST_MAG54</strain>
    </source>
</reference>
<evidence type="ECO:0000313" key="3">
    <source>
        <dbReference type="EMBL" id="CAA9267657.1"/>
    </source>
</evidence>
<feature type="region of interest" description="Disordered" evidence="1">
    <location>
        <begin position="126"/>
        <end position="147"/>
    </location>
</feature>
<feature type="transmembrane region" description="Helical" evidence="2">
    <location>
        <begin position="46"/>
        <end position="66"/>
    </location>
</feature>
<keyword evidence="2" id="KW-0812">Transmembrane</keyword>
<organism evidence="3">
    <name type="scientific">uncultured Actinomycetospora sp</name>
    <dbReference type="NCBI Taxonomy" id="1135996"/>
    <lineage>
        <taxon>Bacteria</taxon>
        <taxon>Bacillati</taxon>
        <taxon>Actinomycetota</taxon>
        <taxon>Actinomycetes</taxon>
        <taxon>Pseudonocardiales</taxon>
        <taxon>Pseudonocardiaceae</taxon>
        <taxon>Actinomycetospora</taxon>
        <taxon>environmental samples</taxon>
    </lineage>
</organism>
<sequence>MAERAGPAVVVFRVVAVLHAALTIVQAVAAGGILQASTVGLVVHQAGAGLLWLVSLVQVPVAALAWRPGGLPAWPIGVSAGLVVAEAAQVAVGATGVLAVHVPLGVAIVGAAVCLAAWTVRARPRRAAGTDPRAPGSVAATAPSARP</sequence>
<keyword evidence="2" id="KW-1133">Transmembrane helix</keyword>
<evidence type="ECO:0000256" key="1">
    <source>
        <dbReference type="SAM" id="MobiDB-lite"/>
    </source>
</evidence>
<gene>
    <name evidence="3" type="ORF">AVDCRST_MAG54-2807</name>
</gene>
<protein>
    <recommendedName>
        <fullName evidence="4">Integral membrane protein</fullName>
    </recommendedName>
</protein>
<dbReference type="EMBL" id="CADCTH010000358">
    <property type="protein sequence ID" value="CAA9267657.1"/>
    <property type="molecule type" value="Genomic_DNA"/>
</dbReference>
<proteinExistence type="predicted"/>
<evidence type="ECO:0000256" key="2">
    <source>
        <dbReference type="SAM" id="Phobius"/>
    </source>
</evidence>